<protein>
    <submittedName>
        <fullName evidence="3">Uncharacterized protein</fullName>
    </submittedName>
</protein>
<dbReference type="OrthoDB" id="3357408at2759"/>
<dbReference type="Proteomes" id="UP000807353">
    <property type="component" value="Unassembled WGS sequence"/>
</dbReference>
<proteinExistence type="predicted"/>
<evidence type="ECO:0000313" key="3">
    <source>
        <dbReference type="EMBL" id="KAF9463482.1"/>
    </source>
</evidence>
<evidence type="ECO:0000256" key="2">
    <source>
        <dbReference type="SAM" id="Phobius"/>
    </source>
</evidence>
<keyword evidence="2" id="KW-0812">Transmembrane</keyword>
<comment type="caution">
    <text evidence="3">The sequence shown here is derived from an EMBL/GenBank/DDBJ whole genome shotgun (WGS) entry which is preliminary data.</text>
</comment>
<feature type="transmembrane region" description="Helical" evidence="2">
    <location>
        <begin position="164"/>
        <end position="187"/>
    </location>
</feature>
<name>A0A9P5Y7A7_9AGAR</name>
<gene>
    <name evidence="3" type="ORF">BDZ94DRAFT_1192864</name>
</gene>
<feature type="region of interest" description="Disordered" evidence="1">
    <location>
        <begin position="273"/>
        <end position="293"/>
    </location>
</feature>
<keyword evidence="2" id="KW-0472">Membrane</keyword>
<evidence type="ECO:0000256" key="1">
    <source>
        <dbReference type="SAM" id="MobiDB-lite"/>
    </source>
</evidence>
<sequence>MVILVMSFLSVFNISLQFKKIIDAFIKYTGPGGPAHVLANLGNWAVVTRGFTYGMQTLLGDSILIYRCWKVYFENWLVVVFPILIWFDILACVLAASIIQSNLGQSSFTAKEISPFGTGFVSLTLSLNIIVTTMIAFRIWRTYSQSAQYVGTGSTNGQSIMKRVMWTVIESGAIYSTALLILLGVFVSKSEANIPMSDVMIQLIPIVFNVMIVRIHQNSRSDQSTGHESTIVWAERSESVTREISSTQNIPFAAGRSTVNKSFLIEAKEDRSIGSMSTQDTHSHIQRMKGVQE</sequence>
<evidence type="ECO:0000313" key="4">
    <source>
        <dbReference type="Proteomes" id="UP000807353"/>
    </source>
</evidence>
<feature type="transmembrane region" description="Helical" evidence="2">
    <location>
        <begin position="76"/>
        <end position="99"/>
    </location>
</feature>
<dbReference type="AlphaFoldDB" id="A0A9P5Y7A7"/>
<keyword evidence="2" id="KW-1133">Transmembrane helix</keyword>
<organism evidence="3 4">
    <name type="scientific">Collybia nuda</name>
    <dbReference type="NCBI Taxonomy" id="64659"/>
    <lineage>
        <taxon>Eukaryota</taxon>
        <taxon>Fungi</taxon>
        <taxon>Dikarya</taxon>
        <taxon>Basidiomycota</taxon>
        <taxon>Agaricomycotina</taxon>
        <taxon>Agaricomycetes</taxon>
        <taxon>Agaricomycetidae</taxon>
        <taxon>Agaricales</taxon>
        <taxon>Tricholomatineae</taxon>
        <taxon>Clitocybaceae</taxon>
        <taxon>Collybia</taxon>
    </lineage>
</organism>
<feature type="transmembrane region" description="Helical" evidence="2">
    <location>
        <begin position="199"/>
        <end position="215"/>
    </location>
</feature>
<accession>A0A9P5Y7A7</accession>
<keyword evidence="4" id="KW-1185">Reference proteome</keyword>
<dbReference type="EMBL" id="MU150262">
    <property type="protein sequence ID" value="KAF9463482.1"/>
    <property type="molecule type" value="Genomic_DNA"/>
</dbReference>
<feature type="transmembrane region" description="Helical" evidence="2">
    <location>
        <begin position="119"/>
        <end position="140"/>
    </location>
</feature>
<reference evidence="3" key="1">
    <citation type="submission" date="2020-11" db="EMBL/GenBank/DDBJ databases">
        <authorList>
            <consortium name="DOE Joint Genome Institute"/>
            <person name="Ahrendt S."/>
            <person name="Riley R."/>
            <person name="Andreopoulos W."/>
            <person name="Labutti K."/>
            <person name="Pangilinan J."/>
            <person name="Ruiz-Duenas F.J."/>
            <person name="Barrasa J.M."/>
            <person name="Sanchez-Garcia M."/>
            <person name="Camarero S."/>
            <person name="Miyauchi S."/>
            <person name="Serrano A."/>
            <person name="Linde D."/>
            <person name="Babiker R."/>
            <person name="Drula E."/>
            <person name="Ayuso-Fernandez I."/>
            <person name="Pacheco R."/>
            <person name="Padilla G."/>
            <person name="Ferreira P."/>
            <person name="Barriuso J."/>
            <person name="Kellner H."/>
            <person name="Castanera R."/>
            <person name="Alfaro M."/>
            <person name="Ramirez L."/>
            <person name="Pisabarro A.G."/>
            <person name="Kuo A."/>
            <person name="Tritt A."/>
            <person name="Lipzen A."/>
            <person name="He G."/>
            <person name="Yan M."/>
            <person name="Ng V."/>
            <person name="Cullen D."/>
            <person name="Martin F."/>
            <person name="Rosso M.-N."/>
            <person name="Henrissat B."/>
            <person name="Hibbett D."/>
            <person name="Martinez A.T."/>
            <person name="Grigoriev I.V."/>
        </authorList>
    </citation>
    <scope>NUCLEOTIDE SEQUENCE</scope>
    <source>
        <strain evidence="3">CBS 247.69</strain>
    </source>
</reference>